<organism evidence="1 2">
    <name type="scientific">Vibrio algivorus</name>
    <dbReference type="NCBI Taxonomy" id="1667024"/>
    <lineage>
        <taxon>Bacteria</taxon>
        <taxon>Pseudomonadati</taxon>
        <taxon>Pseudomonadota</taxon>
        <taxon>Gammaproteobacteria</taxon>
        <taxon>Vibrionales</taxon>
        <taxon>Vibrionaceae</taxon>
        <taxon>Vibrio</taxon>
    </lineage>
</organism>
<reference evidence="2" key="1">
    <citation type="journal article" date="2019" name="Int. J. Syst. Evol. Microbiol.">
        <title>The Global Catalogue of Microorganisms (GCM) 10K type strain sequencing project: providing services to taxonomists for standard genome sequencing and annotation.</title>
        <authorList>
            <consortium name="The Broad Institute Genomics Platform"/>
            <consortium name="The Broad Institute Genome Sequencing Center for Infectious Disease"/>
            <person name="Wu L."/>
            <person name="Ma J."/>
        </authorList>
    </citation>
    <scope>NUCLEOTIDE SEQUENCE [LARGE SCALE GENOMIC DNA]</scope>
    <source>
        <strain evidence="2">NBRC 111146</strain>
    </source>
</reference>
<dbReference type="Pfam" id="PF05035">
    <property type="entry name" value="DGOK"/>
    <property type="match status" value="1"/>
</dbReference>
<accession>A0ABQ6EQA4</accession>
<dbReference type="InterPro" id="IPR042258">
    <property type="entry name" value="DGOK_N"/>
</dbReference>
<keyword evidence="2" id="KW-1185">Reference proteome</keyword>
<dbReference type="Gene3D" id="3.30.420.310">
    <property type="entry name" value="2-keto-3-deoxy-galactonokinase, C-terminal domain"/>
    <property type="match status" value="1"/>
</dbReference>
<dbReference type="EMBL" id="BSPV01000008">
    <property type="protein sequence ID" value="GLT15303.1"/>
    <property type="molecule type" value="Genomic_DNA"/>
</dbReference>
<comment type="caution">
    <text evidence="1">The sequence shown here is derived from an EMBL/GenBank/DDBJ whole genome shotgun (WGS) entry which is preliminary data.</text>
</comment>
<evidence type="ECO:0000313" key="2">
    <source>
        <dbReference type="Proteomes" id="UP001157156"/>
    </source>
</evidence>
<dbReference type="Gene3D" id="3.30.420.300">
    <property type="entry name" value="2-keto-3-deoxy-galactonokinase, substrate binding domain"/>
    <property type="match status" value="1"/>
</dbReference>
<name>A0ABQ6EQA4_9VIBR</name>
<dbReference type="RefSeq" id="WP_284186093.1">
    <property type="nucleotide sequence ID" value="NZ_BSPV01000008.1"/>
</dbReference>
<protein>
    <submittedName>
        <fullName evidence="1">2-dehydro-3-deoxygalactonokinase</fullName>
    </submittedName>
</protein>
<dbReference type="InterPro" id="IPR007729">
    <property type="entry name" value="DGOK"/>
</dbReference>
<sequence length="300" mass="33682">MKDVNWLIIDWGTTNFRAFAMNEEGKLVDKIEKKLGLLQVEKGNFAQELEQVLLQWIGQYQQLPIFMAGMVGSAQGWIEVPYVQAPASLDDLVEGSKSFRLPWGAMATVIPGVNIVSDLDNYDVMRGEEVQIFGLDILLNDTESFAIFPGTHSKHVKIKQGCIQEFKTYMTGELFSLLSQHSILGRGLPTQIESEAAFKRGVLESQNGNLTNKLFNARTHRLFNNIEENEVFDYLSGILIGQEFNNISNSSVYLVGSDKLCECYYQACKILSINSEMINGDETFLAGMLNIKQEVENGKE</sequence>
<gene>
    <name evidence="1" type="primary">dgoK2</name>
    <name evidence="1" type="ORF">GCM10007931_22780</name>
</gene>
<dbReference type="CDD" id="cd24012">
    <property type="entry name" value="ASKHA_NBD_KDGal-kinase"/>
    <property type="match status" value="1"/>
</dbReference>
<dbReference type="Proteomes" id="UP001157156">
    <property type="component" value="Unassembled WGS sequence"/>
</dbReference>
<dbReference type="InterPro" id="IPR042257">
    <property type="entry name" value="DGOK_C"/>
</dbReference>
<proteinExistence type="predicted"/>
<evidence type="ECO:0000313" key="1">
    <source>
        <dbReference type="EMBL" id="GLT15303.1"/>
    </source>
</evidence>